<dbReference type="SUPFAM" id="SSF51269">
    <property type="entry name" value="AFP III-like domain"/>
    <property type="match status" value="1"/>
</dbReference>
<proteinExistence type="predicted"/>
<dbReference type="Gene3D" id="3.20.20.70">
    <property type="entry name" value="Aldolase class I"/>
    <property type="match status" value="1"/>
</dbReference>
<dbReference type="PANTHER" id="PTHR42966">
    <property type="entry name" value="N-ACETYLNEURAMINATE SYNTHASE"/>
    <property type="match status" value="1"/>
</dbReference>
<sequence>MTVKIIAEIAQAHDGSLGMAHSYIDALAKTGVDAIKFQTHIAEAESSIFEPFRVKFSKQDESRFDYWKRMEFTLSQWKELKQHCDDVGLEFMSSPFSNAAVDVLEEVGISSYKIGSGEVSNLLLLEKIAQTGKPVILSSGMSSYEELDDTVSFLNSKGVDFSILQCTTSYPTKPDQYGLNVIQELKERYKVHVGYSDHSAEVGTGIAAVALGADILEFHAVFNKEMFGPDVSSSLTISEIELLVRSVRNFEKALKNPIDKSDNSEFKDLKAIFEKSLAINKNLDKGHIITFSDLEAKKPAKKGIPASKFQDVIGKETTRVIKQWEFLNLEDIK</sequence>
<organism evidence="2 3">
    <name type="scientific">Seonamhaeicola algicola</name>
    <dbReference type="NCBI Taxonomy" id="1719036"/>
    <lineage>
        <taxon>Bacteria</taxon>
        <taxon>Pseudomonadati</taxon>
        <taxon>Bacteroidota</taxon>
        <taxon>Flavobacteriia</taxon>
        <taxon>Flavobacteriales</taxon>
        <taxon>Flavobacteriaceae</taxon>
    </lineage>
</organism>
<dbReference type="GO" id="GO:0047444">
    <property type="term" value="F:N-acylneuraminate-9-phosphate synthase activity"/>
    <property type="evidence" value="ECO:0007669"/>
    <property type="project" value="TreeGrafter"/>
</dbReference>
<accession>A0A5C7ATI9</accession>
<comment type="caution">
    <text evidence="2">The sequence shown here is derived from an EMBL/GenBank/DDBJ whole genome shotgun (WGS) entry which is preliminary data.</text>
</comment>
<keyword evidence="3" id="KW-1185">Reference proteome</keyword>
<dbReference type="PANTHER" id="PTHR42966:SF1">
    <property type="entry name" value="SIALIC ACID SYNTHASE"/>
    <property type="match status" value="1"/>
</dbReference>
<dbReference type="InterPro" id="IPR051690">
    <property type="entry name" value="PseI-like"/>
</dbReference>
<dbReference type="EMBL" id="VOSC01000019">
    <property type="protein sequence ID" value="TXE12030.1"/>
    <property type="molecule type" value="Genomic_DNA"/>
</dbReference>
<dbReference type="InterPro" id="IPR006190">
    <property type="entry name" value="SAF_AFP_Neu5Ac"/>
</dbReference>
<protein>
    <submittedName>
        <fullName evidence="2">N-acetylneuraminate synthase</fullName>
    </submittedName>
</protein>
<dbReference type="Pfam" id="PF03102">
    <property type="entry name" value="NeuB"/>
    <property type="match status" value="1"/>
</dbReference>
<feature type="domain" description="AFP-like" evidence="1">
    <location>
        <begin position="276"/>
        <end position="333"/>
    </location>
</feature>
<name>A0A5C7ATI9_9FLAO</name>
<dbReference type="InterPro" id="IPR036732">
    <property type="entry name" value="AFP_Neu5c_C_sf"/>
</dbReference>
<dbReference type="Gene3D" id="3.90.1210.10">
    <property type="entry name" value="Antifreeze-like/N-acetylneuraminic acid synthase C-terminal domain"/>
    <property type="match status" value="1"/>
</dbReference>
<evidence type="ECO:0000313" key="2">
    <source>
        <dbReference type="EMBL" id="TXE12030.1"/>
    </source>
</evidence>
<reference evidence="3" key="1">
    <citation type="submission" date="2019-08" db="EMBL/GenBank/DDBJ databases">
        <title>Seonamhaeicola sediminis sp. nov., isolated from marine sediment.</title>
        <authorList>
            <person name="Cao W.R."/>
        </authorList>
    </citation>
    <scope>NUCLEOTIDE SEQUENCE [LARGE SCALE GENOMIC DNA]</scope>
    <source>
        <strain evidence="3">Gy8</strain>
    </source>
</reference>
<gene>
    <name evidence="2" type="ORF">FUA26_08180</name>
</gene>
<evidence type="ECO:0000259" key="1">
    <source>
        <dbReference type="PROSITE" id="PS50844"/>
    </source>
</evidence>
<dbReference type="GO" id="GO:0016051">
    <property type="term" value="P:carbohydrate biosynthetic process"/>
    <property type="evidence" value="ECO:0007669"/>
    <property type="project" value="InterPro"/>
</dbReference>
<dbReference type="InterPro" id="IPR013132">
    <property type="entry name" value="PseI/NeuA/B-like_N"/>
</dbReference>
<dbReference type="PROSITE" id="PS50844">
    <property type="entry name" value="AFP_LIKE"/>
    <property type="match status" value="1"/>
</dbReference>
<dbReference type="RefSeq" id="WP_147134172.1">
    <property type="nucleotide sequence ID" value="NZ_VOSC01000019.1"/>
</dbReference>
<dbReference type="SUPFAM" id="SSF51569">
    <property type="entry name" value="Aldolase"/>
    <property type="match status" value="1"/>
</dbReference>
<evidence type="ECO:0000313" key="3">
    <source>
        <dbReference type="Proteomes" id="UP000321790"/>
    </source>
</evidence>
<dbReference type="CDD" id="cd11615">
    <property type="entry name" value="SAF_NeuB_like"/>
    <property type="match status" value="1"/>
</dbReference>
<dbReference type="AlphaFoldDB" id="A0A5C7ATI9"/>
<dbReference type="InterPro" id="IPR057736">
    <property type="entry name" value="SAF_PseI/NeuA/NeuB"/>
</dbReference>
<dbReference type="InterPro" id="IPR013785">
    <property type="entry name" value="Aldolase_TIM"/>
</dbReference>
<dbReference type="OrthoDB" id="9814210at2"/>
<dbReference type="Proteomes" id="UP000321790">
    <property type="component" value="Unassembled WGS sequence"/>
</dbReference>